<dbReference type="Gene3D" id="3.40.33.10">
    <property type="entry name" value="CAP"/>
    <property type="match status" value="1"/>
</dbReference>
<dbReference type="Pfam" id="PF00188">
    <property type="entry name" value="CAP"/>
    <property type="match status" value="1"/>
</dbReference>
<accession>A0ABS2RE64</accession>
<dbReference type="Proteomes" id="UP000823485">
    <property type="component" value="Unassembled WGS sequence"/>
</dbReference>
<comment type="caution">
    <text evidence="5">The sequence shown here is derived from an EMBL/GenBank/DDBJ whole genome shotgun (WGS) entry which is preliminary data.</text>
</comment>
<proteinExistence type="predicted"/>
<name>A0ABS2RE64_9BACI</name>
<dbReference type="PANTHER" id="PTHR31157">
    <property type="entry name" value="SCP DOMAIN-CONTAINING PROTEIN"/>
    <property type="match status" value="1"/>
</dbReference>
<evidence type="ECO:0000259" key="4">
    <source>
        <dbReference type="Pfam" id="PF14504"/>
    </source>
</evidence>
<keyword evidence="2" id="KW-0732">Signal</keyword>
<evidence type="ECO:0000256" key="2">
    <source>
        <dbReference type="SAM" id="SignalP"/>
    </source>
</evidence>
<feature type="chain" id="PRO_5045128154" evidence="2">
    <location>
        <begin position="27"/>
        <end position="377"/>
    </location>
</feature>
<evidence type="ECO:0000256" key="1">
    <source>
        <dbReference type="SAM" id="MobiDB-lite"/>
    </source>
</evidence>
<dbReference type="CDD" id="cd05379">
    <property type="entry name" value="CAP_bacterial"/>
    <property type="match status" value="1"/>
</dbReference>
<feature type="compositionally biased region" description="Basic and acidic residues" evidence="1">
    <location>
        <begin position="71"/>
        <end position="81"/>
    </location>
</feature>
<evidence type="ECO:0000259" key="3">
    <source>
        <dbReference type="Pfam" id="PF00188"/>
    </source>
</evidence>
<feature type="domain" description="SCP" evidence="3">
    <location>
        <begin position="258"/>
        <end position="372"/>
    </location>
</feature>
<evidence type="ECO:0000313" key="6">
    <source>
        <dbReference type="Proteomes" id="UP000823485"/>
    </source>
</evidence>
<dbReference type="InterPro" id="IPR014044">
    <property type="entry name" value="CAP_dom"/>
</dbReference>
<feature type="domain" description="CAP-associated" evidence="4">
    <location>
        <begin position="104"/>
        <end position="240"/>
    </location>
</feature>
<dbReference type="InterPro" id="IPR035940">
    <property type="entry name" value="CAP_sf"/>
</dbReference>
<dbReference type="PANTHER" id="PTHR31157:SF1">
    <property type="entry name" value="SCP DOMAIN-CONTAINING PROTEIN"/>
    <property type="match status" value="1"/>
</dbReference>
<feature type="region of interest" description="Disordered" evidence="1">
    <location>
        <begin position="71"/>
        <end position="91"/>
    </location>
</feature>
<evidence type="ECO:0000313" key="5">
    <source>
        <dbReference type="EMBL" id="MBM7716881.1"/>
    </source>
</evidence>
<dbReference type="RefSeq" id="WP_077113461.1">
    <property type="nucleotide sequence ID" value="NZ_JAFBFH010000034.1"/>
</dbReference>
<keyword evidence="6" id="KW-1185">Reference proteome</keyword>
<dbReference type="EMBL" id="JAFBFH010000034">
    <property type="protein sequence ID" value="MBM7716881.1"/>
    <property type="molecule type" value="Genomic_DNA"/>
</dbReference>
<dbReference type="Pfam" id="PF14504">
    <property type="entry name" value="CAP_assoc_N"/>
    <property type="match status" value="1"/>
</dbReference>
<dbReference type="InterPro" id="IPR029410">
    <property type="entry name" value="CAP_assoc"/>
</dbReference>
<sequence length="377" mass="42645">MKFFRALLICLFIAGCFLYFQNKDQAAADGPSIFNDIYSYVETFKNKPEIAQLLGELEDGFQALTQKLKELDSNTNEKPEQEDVNNPDLETPAEQTFSIHNVEIGDTKEEVEKQVGAAKRASSNEYGVQWHAYHENYQNFFMAAYDDQGKVAGLYTNQDLISSKLGIKSNDTRQSIIEKLGEPIKGIQKGLVMYQVQNNGEYNIYELDNSYITVFFDKHENDTVTALQIISKDLEQQKQDFFADGNQALQEGFEYQLFDLTNAARVQNGLSPLSWDDHVKITARDHSADMAKNRYFSHDNLDGLSPFDRLKQDRITYQAAGENIASGQASSIFAHEGLMNSLGHRENILSTNFNTLGVGVAFDSDSRPYYTENFLGK</sequence>
<dbReference type="SUPFAM" id="SSF55797">
    <property type="entry name" value="PR-1-like"/>
    <property type="match status" value="1"/>
</dbReference>
<dbReference type="PROSITE" id="PS51257">
    <property type="entry name" value="PROKAR_LIPOPROTEIN"/>
    <property type="match status" value="1"/>
</dbReference>
<protein>
    <submittedName>
        <fullName evidence="5">Uncharacterized protein YkwD</fullName>
    </submittedName>
</protein>
<organism evidence="5 6">
    <name type="scientific">Siminovitchia thermophila</name>
    <dbReference type="NCBI Taxonomy" id="1245522"/>
    <lineage>
        <taxon>Bacteria</taxon>
        <taxon>Bacillati</taxon>
        <taxon>Bacillota</taxon>
        <taxon>Bacilli</taxon>
        <taxon>Bacillales</taxon>
        <taxon>Bacillaceae</taxon>
        <taxon>Siminovitchia</taxon>
    </lineage>
</organism>
<feature type="signal peptide" evidence="2">
    <location>
        <begin position="1"/>
        <end position="26"/>
    </location>
</feature>
<reference evidence="5 6" key="1">
    <citation type="submission" date="2021-01" db="EMBL/GenBank/DDBJ databases">
        <title>Genomic Encyclopedia of Type Strains, Phase IV (KMG-IV): sequencing the most valuable type-strain genomes for metagenomic binning, comparative biology and taxonomic classification.</title>
        <authorList>
            <person name="Goeker M."/>
        </authorList>
    </citation>
    <scope>NUCLEOTIDE SEQUENCE [LARGE SCALE GENOMIC DNA]</scope>
    <source>
        <strain evidence="5 6">DSM 105453</strain>
    </source>
</reference>
<gene>
    <name evidence="5" type="ORF">JOC94_003905</name>
</gene>